<feature type="transmembrane region" description="Helical" evidence="1">
    <location>
        <begin position="138"/>
        <end position="155"/>
    </location>
</feature>
<feature type="transmembrane region" description="Helical" evidence="1">
    <location>
        <begin position="47"/>
        <end position="65"/>
    </location>
</feature>
<feature type="transmembrane region" description="Helical" evidence="1">
    <location>
        <begin position="71"/>
        <end position="91"/>
    </location>
</feature>
<keyword evidence="1" id="KW-0812">Transmembrane</keyword>
<dbReference type="Gene3D" id="1.20.1250.20">
    <property type="entry name" value="MFS general substrate transporter like domains"/>
    <property type="match status" value="1"/>
</dbReference>
<dbReference type="AlphaFoldDB" id="A0A0E3YE43"/>
<reference evidence="2" key="1">
    <citation type="submission" date="2016-06" db="EMBL/GenBank/DDBJ databases">
        <title>Pandoraea oxalativorans DSM 23570 Genome Sequencing.</title>
        <authorList>
            <person name="Ee R."/>
            <person name="Lim Y.-L."/>
            <person name="Yong D."/>
            <person name="Yin W.-F."/>
            <person name="Chan K.-G."/>
        </authorList>
    </citation>
    <scope>NUCLEOTIDE SEQUENCE</scope>
    <source>
        <strain evidence="2">DSM 23570</strain>
    </source>
</reference>
<dbReference type="PATRIC" id="fig|573737.6.peg.353"/>
<protein>
    <submittedName>
        <fullName evidence="2">Uncharacterized protein</fullName>
    </submittedName>
</protein>
<dbReference type="EMBL" id="CP011253">
    <property type="protein sequence ID" value="AKC71690.1"/>
    <property type="molecule type" value="Genomic_DNA"/>
</dbReference>
<evidence type="ECO:0000313" key="2">
    <source>
        <dbReference type="EMBL" id="AKC71690.1"/>
    </source>
</evidence>
<name>A0A0E3YE43_9BURK</name>
<evidence type="ECO:0000256" key="1">
    <source>
        <dbReference type="SAM" id="Phobius"/>
    </source>
</evidence>
<dbReference type="SUPFAM" id="SSF103473">
    <property type="entry name" value="MFS general substrate transporter"/>
    <property type="match status" value="1"/>
</dbReference>
<organism evidence="2 3">
    <name type="scientific">Pandoraea oxalativorans</name>
    <dbReference type="NCBI Taxonomy" id="573737"/>
    <lineage>
        <taxon>Bacteria</taxon>
        <taxon>Pseudomonadati</taxon>
        <taxon>Pseudomonadota</taxon>
        <taxon>Betaproteobacteria</taxon>
        <taxon>Burkholderiales</taxon>
        <taxon>Burkholderiaceae</taxon>
        <taxon>Pandoraea</taxon>
    </lineage>
</organism>
<proteinExistence type="predicted"/>
<gene>
    <name evidence="2" type="ORF">MB84_22910</name>
</gene>
<keyword evidence="1" id="KW-1133">Transmembrane helix</keyword>
<dbReference type="HOGENOM" id="CLU_1395157_0_0_4"/>
<sequence length="195" mass="21037">MLIPQWVKHAGLANSQVGWLTALFVVGSIGGVVVVHPLLSGVLQRRYGYLSVWAAFCIGLIAITASHAVGALGAALIATGAFGACLSMTGIDRRVIAIPPSVRIRVASATLLTGQLTSMSSFAFYGASYAWSNVGGRYGLYVGLACAAALAVRLAREPWWLLKQNDAEEDIETFYIRRYPKLFEENKHVRDHTVV</sequence>
<accession>A0A0E3YE43</accession>
<dbReference type="InterPro" id="IPR036259">
    <property type="entry name" value="MFS_trans_sf"/>
</dbReference>
<feature type="transmembrane region" description="Helical" evidence="1">
    <location>
        <begin position="111"/>
        <end position="132"/>
    </location>
</feature>
<evidence type="ECO:0000313" key="3">
    <source>
        <dbReference type="Proteomes" id="UP000035050"/>
    </source>
</evidence>
<dbReference type="KEGG" id="pox:MB84_22910"/>
<keyword evidence="3" id="KW-1185">Reference proteome</keyword>
<dbReference type="Proteomes" id="UP000035050">
    <property type="component" value="Chromosome"/>
</dbReference>
<keyword evidence="1" id="KW-0472">Membrane</keyword>
<feature type="transmembrane region" description="Helical" evidence="1">
    <location>
        <begin position="16"/>
        <end position="35"/>
    </location>
</feature>